<dbReference type="AlphaFoldDB" id="A0A272EMW4"/>
<keyword evidence="6" id="KW-1185">Reference proteome</keyword>
<evidence type="ECO:0000259" key="2">
    <source>
        <dbReference type="Pfam" id="PF07331"/>
    </source>
</evidence>
<reference evidence="3 6" key="1">
    <citation type="submission" date="2016-08" db="EMBL/GenBank/DDBJ databases">
        <title>Candidatus Dactylopiibacterium carminicum genome sequence.</title>
        <authorList>
            <person name="Ramirez-Puebla S.T."/>
            <person name="Ormeno-Orrillo E."/>
            <person name="Vera-Ponce De Leon A."/>
            <person name="Luis L."/>
            <person name="Sanchez-Flores A."/>
            <person name="Monica R."/>
            <person name="Martinez-Romero E."/>
        </authorList>
    </citation>
    <scope>NUCLEOTIDE SEQUENCE [LARGE SCALE GENOMIC DNA]</scope>
    <source>
        <strain evidence="3">END1</strain>
    </source>
</reference>
<dbReference type="EMBL" id="MDUX01000087">
    <property type="protein sequence ID" value="KAF7597818.1"/>
    <property type="molecule type" value="Genomic_DNA"/>
</dbReference>
<keyword evidence="1" id="KW-0812">Transmembrane</keyword>
<accession>A0A272EMW4</accession>
<comment type="caution">
    <text evidence="4">The sequence shown here is derived from an EMBL/GenBank/DDBJ whole genome shotgun (WGS) entry which is preliminary data.</text>
</comment>
<evidence type="ECO:0000256" key="1">
    <source>
        <dbReference type="SAM" id="Phobius"/>
    </source>
</evidence>
<evidence type="ECO:0000313" key="3">
    <source>
        <dbReference type="EMBL" id="KAF7597818.1"/>
    </source>
</evidence>
<dbReference type="OrthoDB" id="6183775at2"/>
<feature type="transmembrane region" description="Helical" evidence="1">
    <location>
        <begin position="15"/>
        <end position="33"/>
    </location>
</feature>
<feature type="transmembrane region" description="Helical" evidence="1">
    <location>
        <begin position="86"/>
        <end position="110"/>
    </location>
</feature>
<sequence length="167" mass="17785">MTQAPSSAGSAVPRMADLVVGCILIMVAVLAIVTAQGFPSTNLVTDVGPARFPVIYACALILLSLIMMTGALRRPAPPAGKPVDRLGYVCVVIGVIATALCILVMEWIGYGLSSVIYLTGLMWMMGWRHRLFTPLVAIFITGLLYALFSFSLNVPLPVGGLFEQLLS</sequence>
<feature type="transmembrane region" description="Helical" evidence="1">
    <location>
        <begin position="131"/>
        <end position="152"/>
    </location>
</feature>
<keyword evidence="1" id="KW-1133">Transmembrane helix</keyword>
<dbReference type="InterPro" id="IPR009936">
    <property type="entry name" value="DUF1468"/>
</dbReference>
<dbReference type="Proteomes" id="UP000623509">
    <property type="component" value="Unassembled WGS sequence"/>
</dbReference>
<feature type="transmembrane region" description="Helical" evidence="1">
    <location>
        <begin position="54"/>
        <end position="74"/>
    </location>
</feature>
<name>A0A272EMW4_9RHOO</name>
<dbReference type="EMBL" id="NMRN01000088">
    <property type="protein sequence ID" value="PAS91416.1"/>
    <property type="molecule type" value="Genomic_DNA"/>
</dbReference>
<evidence type="ECO:0000313" key="6">
    <source>
        <dbReference type="Proteomes" id="UP000623509"/>
    </source>
</evidence>
<evidence type="ECO:0000313" key="5">
    <source>
        <dbReference type="Proteomes" id="UP000216107"/>
    </source>
</evidence>
<protein>
    <submittedName>
        <fullName evidence="3">Tripartite tricarboxylate transporter TctB family protein</fullName>
    </submittedName>
</protein>
<reference evidence="4 5" key="2">
    <citation type="submission" date="2017-07" db="EMBL/GenBank/DDBJ databases">
        <title>Candidatus Dactylopiibacterium carminicum, a nitrogen-fixing symbiont of the cochineal insect Dactylopius coccus and Dactylopius opuntiae (Hemiptera: Coccoidea: Dactylopiidae).</title>
        <authorList>
            <person name="Vera A."/>
        </authorList>
    </citation>
    <scope>NUCLEOTIDE SEQUENCE [LARGE SCALE GENOMIC DNA]</scope>
    <source>
        <strain evidence="4 5">NFDCM</strain>
    </source>
</reference>
<keyword evidence="1" id="KW-0472">Membrane</keyword>
<dbReference type="RefSeq" id="WP_095525945.1">
    <property type="nucleotide sequence ID" value="NZ_MDUX01000087.1"/>
</dbReference>
<organism evidence="4 5">
    <name type="scientific">Candidatus Dactylopiibacterium carminicum</name>
    <dbReference type="NCBI Taxonomy" id="857335"/>
    <lineage>
        <taxon>Bacteria</taxon>
        <taxon>Pseudomonadati</taxon>
        <taxon>Pseudomonadota</taxon>
        <taxon>Betaproteobacteria</taxon>
        <taxon>Rhodocyclales</taxon>
        <taxon>Rhodocyclaceae</taxon>
        <taxon>Candidatus Dactylopiibacterium</taxon>
    </lineage>
</organism>
<evidence type="ECO:0000313" key="4">
    <source>
        <dbReference type="EMBL" id="PAS91416.1"/>
    </source>
</evidence>
<dbReference type="Pfam" id="PF07331">
    <property type="entry name" value="TctB"/>
    <property type="match status" value="1"/>
</dbReference>
<gene>
    <name evidence="3" type="ORF">BGI27_16705</name>
    <name evidence="4" type="ORF">CGU29_16560</name>
</gene>
<dbReference type="Proteomes" id="UP000216107">
    <property type="component" value="Unassembled WGS sequence"/>
</dbReference>
<proteinExistence type="predicted"/>
<feature type="domain" description="DUF1468" evidence="2">
    <location>
        <begin position="19"/>
        <end position="157"/>
    </location>
</feature>